<evidence type="ECO:0000313" key="4">
    <source>
        <dbReference type="Proteomes" id="UP000315471"/>
    </source>
</evidence>
<evidence type="ECO:0000313" key="3">
    <source>
        <dbReference type="EMBL" id="TWU37682.1"/>
    </source>
</evidence>
<proteinExistence type="predicted"/>
<sequence length="217" mass="24286">MILESIVTTVDQRGRVNIAPMGPSVDEGFQTAMVDELVFELRPFSSSQTYKNLVANRTATIHVTDNVDLFSRAVTGGFENGEDVRSMVDCLDDQFYVLRDCHRWFAVEIDESITVSNDREKSGEAIRHRFVCHVKQTGIVRPFFGFNRAKHAVVEAAILASRIGILPIEQIRIELESLQPLVDKTGGKTEMDAFDRIKRLVDGVTPNRSLLQSNASS</sequence>
<reference evidence="3 4" key="1">
    <citation type="submission" date="2019-02" db="EMBL/GenBank/DDBJ databases">
        <title>Deep-cultivation of Planctomycetes and their phenomic and genomic characterization uncovers novel biology.</title>
        <authorList>
            <person name="Wiegand S."/>
            <person name="Jogler M."/>
            <person name="Boedeker C."/>
            <person name="Pinto D."/>
            <person name="Vollmers J."/>
            <person name="Rivas-Marin E."/>
            <person name="Kohn T."/>
            <person name="Peeters S.H."/>
            <person name="Heuer A."/>
            <person name="Rast P."/>
            <person name="Oberbeckmann S."/>
            <person name="Bunk B."/>
            <person name="Jeske O."/>
            <person name="Meyerdierks A."/>
            <person name="Storesund J.E."/>
            <person name="Kallscheuer N."/>
            <person name="Luecker S."/>
            <person name="Lage O.M."/>
            <person name="Pohl T."/>
            <person name="Merkel B.J."/>
            <person name="Hornburger P."/>
            <person name="Mueller R.-W."/>
            <person name="Bruemmer F."/>
            <person name="Labrenz M."/>
            <person name="Spormann A.M."/>
            <person name="Op Den Camp H."/>
            <person name="Overmann J."/>
            <person name="Amann R."/>
            <person name="Jetten M.S.M."/>
            <person name="Mascher T."/>
            <person name="Medema M.H."/>
            <person name="Devos D.P."/>
            <person name="Kaster A.-K."/>
            <person name="Ovreas L."/>
            <person name="Rohde M."/>
            <person name="Galperin M.Y."/>
            <person name="Jogler C."/>
        </authorList>
    </citation>
    <scope>NUCLEOTIDE SEQUENCE [LARGE SCALE GENOMIC DNA]</scope>
    <source>
        <strain evidence="3 4">Q31b</strain>
    </source>
</reference>
<organism evidence="3 4">
    <name type="scientific">Novipirellula aureliae</name>
    <dbReference type="NCBI Taxonomy" id="2527966"/>
    <lineage>
        <taxon>Bacteria</taxon>
        <taxon>Pseudomonadati</taxon>
        <taxon>Planctomycetota</taxon>
        <taxon>Planctomycetia</taxon>
        <taxon>Pirellulales</taxon>
        <taxon>Pirellulaceae</taxon>
        <taxon>Novipirellula</taxon>
    </lineage>
</organism>
<dbReference type="SUPFAM" id="SSF50475">
    <property type="entry name" value="FMN-binding split barrel"/>
    <property type="match status" value="1"/>
</dbReference>
<dbReference type="InterPro" id="IPR049288">
    <property type="entry name" value="DUF447_C"/>
</dbReference>
<comment type="caution">
    <text evidence="3">The sequence shown here is derived from an EMBL/GenBank/DDBJ whole genome shotgun (WGS) entry which is preliminary data.</text>
</comment>
<evidence type="ECO:0000259" key="2">
    <source>
        <dbReference type="Pfam" id="PF20766"/>
    </source>
</evidence>
<protein>
    <recommendedName>
        <fullName evidence="5">DUF447 family protein</fullName>
    </recommendedName>
</protein>
<dbReference type="InterPro" id="IPR007386">
    <property type="entry name" value="DUF447_N"/>
</dbReference>
<dbReference type="Gene3D" id="1.20.58.290">
    <property type="entry name" value="Hypothetical membrane protein ta0354_69_121"/>
    <property type="match status" value="1"/>
</dbReference>
<gene>
    <name evidence="3" type="ORF">Q31b_44710</name>
</gene>
<dbReference type="OrthoDB" id="2112021at2"/>
<dbReference type="RefSeq" id="WP_146601639.1">
    <property type="nucleotide sequence ID" value="NZ_SJPY01000007.1"/>
</dbReference>
<feature type="domain" description="DUF447" evidence="1">
    <location>
        <begin position="4"/>
        <end position="133"/>
    </location>
</feature>
<dbReference type="Pfam" id="PF20766">
    <property type="entry name" value="DUF447_C"/>
    <property type="match status" value="1"/>
</dbReference>
<dbReference type="Pfam" id="PF04289">
    <property type="entry name" value="DUF447_N"/>
    <property type="match status" value="1"/>
</dbReference>
<dbReference type="Proteomes" id="UP000315471">
    <property type="component" value="Unassembled WGS sequence"/>
</dbReference>
<name>A0A5C6DM26_9BACT</name>
<dbReference type="Gene3D" id="2.30.110.10">
    <property type="entry name" value="Electron Transport, Fmn-binding Protein, Chain A"/>
    <property type="match status" value="1"/>
</dbReference>
<feature type="domain" description="DUF447" evidence="2">
    <location>
        <begin position="147"/>
        <end position="199"/>
    </location>
</feature>
<keyword evidence="4" id="KW-1185">Reference proteome</keyword>
<accession>A0A5C6DM26</accession>
<evidence type="ECO:0000259" key="1">
    <source>
        <dbReference type="Pfam" id="PF04289"/>
    </source>
</evidence>
<dbReference type="AlphaFoldDB" id="A0A5C6DM26"/>
<dbReference type="EMBL" id="SJPY01000007">
    <property type="protein sequence ID" value="TWU37682.1"/>
    <property type="molecule type" value="Genomic_DNA"/>
</dbReference>
<evidence type="ECO:0008006" key="5">
    <source>
        <dbReference type="Google" id="ProtNLM"/>
    </source>
</evidence>
<dbReference type="InterPro" id="IPR012349">
    <property type="entry name" value="Split_barrel_FMN-bd"/>
</dbReference>